<dbReference type="SUPFAM" id="SSF161098">
    <property type="entry name" value="MetI-like"/>
    <property type="match status" value="1"/>
</dbReference>
<name>A0ABS2CPF8_9MICO</name>
<gene>
    <name evidence="9" type="ORF">JQN70_14885</name>
</gene>
<feature type="transmembrane region" description="Helical" evidence="7">
    <location>
        <begin position="161"/>
        <end position="182"/>
    </location>
</feature>
<dbReference type="EMBL" id="JAFDVD010000016">
    <property type="protein sequence ID" value="MBM6401680.1"/>
    <property type="molecule type" value="Genomic_DNA"/>
</dbReference>
<proteinExistence type="inferred from homology"/>
<evidence type="ECO:0000313" key="10">
    <source>
        <dbReference type="Proteomes" id="UP001430172"/>
    </source>
</evidence>
<comment type="subcellular location">
    <subcellularLocation>
        <location evidence="1 7">Cell membrane</location>
        <topology evidence="1 7">Multi-pass membrane protein</topology>
    </subcellularLocation>
</comment>
<evidence type="ECO:0000256" key="7">
    <source>
        <dbReference type="RuleBase" id="RU363032"/>
    </source>
</evidence>
<evidence type="ECO:0000256" key="5">
    <source>
        <dbReference type="ARBA" id="ARBA00022989"/>
    </source>
</evidence>
<evidence type="ECO:0000259" key="8">
    <source>
        <dbReference type="PROSITE" id="PS50928"/>
    </source>
</evidence>
<feature type="domain" description="ABC transmembrane type-1" evidence="8">
    <location>
        <begin position="72"/>
        <end position="286"/>
    </location>
</feature>
<keyword evidence="6 7" id="KW-0472">Membrane</keyword>
<dbReference type="PROSITE" id="PS50928">
    <property type="entry name" value="ABC_TM1"/>
    <property type="match status" value="1"/>
</dbReference>
<comment type="similarity">
    <text evidence="7">Belongs to the binding-protein-dependent transport system permease family.</text>
</comment>
<organism evidence="9 10">
    <name type="scientific">Phycicoccus sonneratiae</name>
    <dbReference type="NCBI Taxonomy" id="2807628"/>
    <lineage>
        <taxon>Bacteria</taxon>
        <taxon>Bacillati</taxon>
        <taxon>Actinomycetota</taxon>
        <taxon>Actinomycetes</taxon>
        <taxon>Micrococcales</taxon>
        <taxon>Intrasporangiaceae</taxon>
        <taxon>Phycicoccus</taxon>
    </lineage>
</organism>
<feature type="transmembrane region" description="Helical" evidence="7">
    <location>
        <begin position="268"/>
        <end position="287"/>
    </location>
</feature>
<evidence type="ECO:0000256" key="4">
    <source>
        <dbReference type="ARBA" id="ARBA00022692"/>
    </source>
</evidence>
<sequence length="296" mass="32830">MRRRAVGASRRAATGWLFVGPSTLVILGLSLFPAGWAFYLAQLKWNGFSPARGVGFRNYERMVDDPDLASAALHTLFFTLLYVPTSVFLGLGIALALNRRIRFIGLYRTAIFVPFVASAAATGILANYLFDPQFGFVNNALRRVGLPAQRFLEDPNQAMTVIALMSLWASLGFTVVVYLAALQDIPRDLVEAAVVDGANRWQVFRHVVLPQLTPVTVFTTIWQLIGSLQLFDLVYTTTRGGPVESTKTIVYYLWEQAFKQLNFGYGSAVAYVLFAATMVITLGMIVYSRFAKVQAF</sequence>
<dbReference type="Pfam" id="PF00528">
    <property type="entry name" value="BPD_transp_1"/>
    <property type="match status" value="1"/>
</dbReference>
<keyword evidence="10" id="KW-1185">Reference proteome</keyword>
<keyword evidence="2 7" id="KW-0813">Transport</keyword>
<accession>A0ABS2CPF8</accession>
<keyword evidence="5 7" id="KW-1133">Transmembrane helix</keyword>
<feature type="transmembrane region" description="Helical" evidence="7">
    <location>
        <begin position="109"/>
        <end position="130"/>
    </location>
</feature>
<reference evidence="9" key="1">
    <citation type="submission" date="2021-02" db="EMBL/GenBank/DDBJ databases">
        <title>Phycicoccus sp. MQZ13P-5T, whole genome shotgun sequence.</title>
        <authorList>
            <person name="Tuo L."/>
        </authorList>
    </citation>
    <scope>NUCLEOTIDE SEQUENCE</scope>
    <source>
        <strain evidence="9">MQZ13P-5</strain>
    </source>
</reference>
<keyword evidence="4 7" id="KW-0812">Transmembrane</keyword>
<dbReference type="Proteomes" id="UP001430172">
    <property type="component" value="Unassembled WGS sequence"/>
</dbReference>
<evidence type="ECO:0000313" key="9">
    <source>
        <dbReference type="EMBL" id="MBM6401680.1"/>
    </source>
</evidence>
<protein>
    <submittedName>
        <fullName evidence="9">Sugar ABC transporter permease</fullName>
    </submittedName>
</protein>
<evidence type="ECO:0000256" key="2">
    <source>
        <dbReference type="ARBA" id="ARBA00022448"/>
    </source>
</evidence>
<dbReference type="InterPro" id="IPR051393">
    <property type="entry name" value="ABC_transporter_permease"/>
</dbReference>
<evidence type="ECO:0000256" key="3">
    <source>
        <dbReference type="ARBA" id="ARBA00022475"/>
    </source>
</evidence>
<evidence type="ECO:0000256" key="1">
    <source>
        <dbReference type="ARBA" id="ARBA00004651"/>
    </source>
</evidence>
<evidence type="ECO:0000256" key="6">
    <source>
        <dbReference type="ARBA" id="ARBA00023136"/>
    </source>
</evidence>
<dbReference type="Gene3D" id="1.10.3720.10">
    <property type="entry name" value="MetI-like"/>
    <property type="match status" value="1"/>
</dbReference>
<dbReference type="PANTHER" id="PTHR30193">
    <property type="entry name" value="ABC TRANSPORTER PERMEASE PROTEIN"/>
    <property type="match status" value="1"/>
</dbReference>
<feature type="transmembrane region" description="Helical" evidence="7">
    <location>
        <begin position="203"/>
        <end position="225"/>
    </location>
</feature>
<dbReference type="InterPro" id="IPR035906">
    <property type="entry name" value="MetI-like_sf"/>
</dbReference>
<comment type="caution">
    <text evidence="9">The sequence shown here is derived from an EMBL/GenBank/DDBJ whole genome shotgun (WGS) entry which is preliminary data.</text>
</comment>
<feature type="transmembrane region" description="Helical" evidence="7">
    <location>
        <begin position="71"/>
        <end position="97"/>
    </location>
</feature>
<dbReference type="PANTHER" id="PTHR30193:SF37">
    <property type="entry name" value="INNER MEMBRANE ABC TRANSPORTER PERMEASE PROTEIN YCJO"/>
    <property type="match status" value="1"/>
</dbReference>
<dbReference type="CDD" id="cd06261">
    <property type="entry name" value="TM_PBP2"/>
    <property type="match status" value="1"/>
</dbReference>
<feature type="transmembrane region" description="Helical" evidence="7">
    <location>
        <begin position="12"/>
        <end position="39"/>
    </location>
</feature>
<dbReference type="InterPro" id="IPR000515">
    <property type="entry name" value="MetI-like"/>
</dbReference>
<keyword evidence="3" id="KW-1003">Cell membrane</keyword>